<organism evidence="3 4">
    <name type="scientific">Psophocarpus tetragonolobus</name>
    <name type="common">Winged bean</name>
    <name type="synonym">Dolichos tetragonolobus</name>
    <dbReference type="NCBI Taxonomy" id="3891"/>
    <lineage>
        <taxon>Eukaryota</taxon>
        <taxon>Viridiplantae</taxon>
        <taxon>Streptophyta</taxon>
        <taxon>Embryophyta</taxon>
        <taxon>Tracheophyta</taxon>
        <taxon>Spermatophyta</taxon>
        <taxon>Magnoliopsida</taxon>
        <taxon>eudicotyledons</taxon>
        <taxon>Gunneridae</taxon>
        <taxon>Pentapetalae</taxon>
        <taxon>rosids</taxon>
        <taxon>fabids</taxon>
        <taxon>Fabales</taxon>
        <taxon>Fabaceae</taxon>
        <taxon>Papilionoideae</taxon>
        <taxon>50 kb inversion clade</taxon>
        <taxon>NPAAA clade</taxon>
        <taxon>indigoferoid/millettioid clade</taxon>
        <taxon>Phaseoleae</taxon>
        <taxon>Psophocarpus</taxon>
    </lineage>
</organism>
<accession>A0AAN9XM88</accession>
<evidence type="ECO:0000259" key="2">
    <source>
        <dbReference type="PROSITE" id="PS51782"/>
    </source>
</evidence>
<dbReference type="Pfam" id="PF01476">
    <property type="entry name" value="LysM"/>
    <property type="match status" value="2"/>
</dbReference>
<dbReference type="AlphaFoldDB" id="A0AAN9XM88"/>
<feature type="chain" id="PRO_5042938969" description="LysM domain-containing protein" evidence="1">
    <location>
        <begin position="25"/>
        <end position="386"/>
    </location>
</feature>
<dbReference type="PANTHER" id="PTHR33734">
    <property type="entry name" value="LYSM DOMAIN-CONTAINING GPI-ANCHORED PROTEIN 2"/>
    <property type="match status" value="1"/>
</dbReference>
<sequence length="386" mass="41816">MRVWGEMLCLVLGLVLVTRSVVEAKWSIEACNSSESEACPSLLSYILPWDSKVSEIATRFGVNVNDILASNAVFPITAWSGQKILRKQSEVRIPISCCCVDGIRRSVSTIYTVSAADTFASISEGYGGLVTAQQIKILNGIDALTYGATILIPLPCTCFNNLNNAATAIYITYVVQRRDTLESIATKFGTTLSDLQTVNGFGEPTVHPGDILSVPLPACSSAAFNWYHDAIILPNASYTLTAANCIKCTCQPTDFTLQCVPSGLDVPCYNLRCKGSHLIIGDQCVDHSETACNVTQCVYRGHRGGKILSSVKNSSYLRCPDNLYHSGASCSPYPEDLFGMSPRSSPLPLPVSKASPSTLASSGRLDQFLILVLQLFFLKLILRFLI</sequence>
<protein>
    <recommendedName>
        <fullName evidence="2">LysM domain-containing protein</fullName>
    </recommendedName>
</protein>
<dbReference type="SMART" id="SM00257">
    <property type="entry name" value="LysM"/>
    <property type="match status" value="2"/>
</dbReference>
<dbReference type="Proteomes" id="UP001386955">
    <property type="component" value="Unassembled WGS sequence"/>
</dbReference>
<dbReference type="PROSITE" id="PS51782">
    <property type="entry name" value="LYSM"/>
    <property type="match status" value="1"/>
</dbReference>
<reference evidence="3 4" key="1">
    <citation type="submission" date="2024-01" db="EMBL/GenBank/DDBJ databases">
        <title>The genomes of 5 underutilized Papilionoideae crops provide insights into root nodulation and disease resistanc.</title>
        <authorList>
            <person name="Jiang F."/>
        </authorList>
    </citation>
    <scope>NUCLEOTIDE SEQUENCE [LARGE SCALE GENOMIC DNA]</scope>
    <source>
        <strain evidence="3">DUOXIRENSHENG_FW03</strain>
        <tissue evidence="3">Leaves</tissue>
    </source>
</reference>
<dbReference type="CDD" id="cd00118">
    <property type="entry name" value="LysM"/>
    <property type="match status" value="2"/>
</dbReference>
<evidence type="ECO:0000256" key="1">
    <source>
        <dbReference type="SAM" id="SignalP"/>
    </source>
</evidence>
<keyword evidence="4" id="KW-1185">Reference proteome</keyword>
<evidence type="ECO:0000313" key="3">
    <source>
        <dbReference type="EMBL" id="KAK7398921.1"/>
    </source>
</evidence>
<dbReference type="InterPro" id="IPR018392">
    <property type="entry name" value="LysM"/>
</dbReference>
<name>A0AAN9XM88_PSOTE</name>
<keyword evidence="1" id="KW-0732">Signal</keyword>
<dbReference type="Gene3D" id="3.10.350.10">
    <property type="entry name" value="LysM domain"/>
    <property type="match status" value="2"/>
</dbReference>
<proteinExistence type="predicted"/>
<gene>
    <name evidence="3" type="ORF">VNO78_10095</name>
</gene>
<comment type="caution">
    <text evidence="3">The sequence shown here is derived from an EMBL/GenBank/DDBJ whole genome shotgun (WGS) entry which is preliminary data.</text>
</comment>
<dbReference type="EMBL" id="JAYMYS010000003">
    <property type="protein sequence ID" value="KAK7398921.1"/>
    <property type="molecule type" value="Genomic_DNA"/>
</dbReference>
<dbReference type="SUPFAM" id="SSF54106">
    <property type="entry name" value="LysM domain"/>
    <property type="match status" value="1"/>
</dbReference>
<evidence type="ECO:0000313" key="4">
    <source>
        <dbReference type="Proteomes" id="UP001386955"/>
    </source>
</evidence>
<feature type="signal peptide" evidence="1">
    <location>
        <begin position="1"/>
        <end position="24"/>
    </location>
</feature>
<feature type="domain" description="LysM" evidence="2">
    <location>
        <begin position="171"/>
        <end position="214"/>
    </location>
</feature>
<dbReference type="PANTHER" id="PTHR33734:SF28">
    <property type="entry name" value="LYSM DOMAIN-CONTAINING GPI-ANCHORED PROTEIN 1-LIKE"/>
    <property type="match status" value="1"/>
</dbReference>
<dbReference type="InterPro" id="IPR036779">
    <property type="entry name" value="LysM_dom_sf"/>
</dbReference>